<feature type="transmembrane region" description="Helical" evidence="1">
    <location>
        <begin position="86"/>
        <end position="108"/>
    </location>
</feature>
<keyword evidence="1" id="KW-1133">Transmembrane helix</keyword>
<dbReference type="AlphaFoldDB" id="A0A4R6U9Y6"/>
<comment type="caution">
    <text evidence="2">The sequence shown here is derived from an EMBL/GenBank/DDBJ whole genome shotgun (WGS) entry which is preliminary data.</text>
</comment>
<evidence type="ECO:0000313" key="3">
    <source>
        <dbReference type="Proteomes" id="UP000295632"/>
    </source>
</evidence>
<keyword evidence="1" id="KW-0812">Transmembrane</keyword>
<sequence>MSMYLADQVKGAATGMIFMAVFSVLWAYTGTLGLQGWGEPWVFLLSMMISILLMVGGIYLMKSSKKLTRKTEDKTSRGDQLTTQRVFNLVFALEGVAIFIVAFMLNQFNLAEHIPASIAIIVGVHFIPLAFLFRLKLYHWAGGALCLLGLISLTVAPNEIVVFDHSIWLAWIIASFGSAVVLWGIGGTIWVTTKKAI</sequence>
<organism evidence="2 3">
    <name type="scientific">Aureibacillus halotolerans</name>
    <dbReference type="NCBI Taxonomy" id="1508390"/>
    <lineage>
        <taxon>Bacteria</taxon>
        <taxon>Bacillati</taxon>
        <taxon>Bacillota</taxon>
        <taxon>Bacilli</taxon>
        <taxon>Bacillales</taxon>
        <taxon>Bacillaceae</taxon>
        <taxon>Aureibacillus</taxon>
    </lineage>
</organism>
<dbReference type="Proteomes" id="UP000295632">
    <property type="component" value="Unassembled WGS sequence"/>
</dbReference>
<dbReference type="OrthoDB" id="123418at2"/>
<protein>
    <submittedName>
        <fullName evidence="2">Uncharacterized protein</fullName>
    </submittedName>
</protein>
<evidence type="ECO:0000256" key="1">
    <source>
        <dbReference type="SAM" id="Phobius"/>
    </source>
</evidence>
<feature type="transmembrane region" description="Helical" evidence="1">
    <location>
        <begin position="12"/>
        <end position="29"/>
    </location>
</feature>
<feature type="transmembrane region" description="Helical" evidence="1">
    <location>
        <begin position="168"/>
        <end position="191"/>
    </location>
</feature>
<dbReference type="RefSeq" id="WP_133578480.1">
    <property type="nucleotide sequence ID" value="NZ_SNYJ01000001.1"/>
</dbReference>
<reference evidence="2 3" key="1">
    <citation type="submission" date="2019-03" db="EMBL/GenBank/DDBJ databases">
        <title>Genomic Encyclopedia of Type Strains, Phase IV (KMG-IV): sequencing the most valuable type-strain genomes for metagenomic binning, comparative biology and taxonomic classification.</title>
        <authorList>
            <person name="Goeker M."/>
        </authorList>
    </citation>
    <scope>NUCLEOTIDE SEQUENCE [LARGE SCALE GENOMIC DNA]</scope>
    <source>
        <strain evidence="2 3">DSM 28697</strain>
    </source>
</reference>
<proteinExistence type="predicted"/>
<feature type="transmembrane region" description="Helical" evidence="1">
    <location>
        <begin position="137"/>
        <end position="156"/>
    </location>
</feature>
<evidence type="ECO:0000313" key="2">
    <source>
        <dbReference type="EMBL" id="TDQ42636.1"/>
    </source>
</evidence>
<keyword evidence="3" id="KW-1185">Reference proteome</keyword>
<name>A0A4R6U9Y6_9BACI</name>
<feature type="transmembrane region" description="Helical" evidence="1">
    <location>
        <begin position="41"/>
        <end position="61"/>
    </location>
</feature>
<keyword evidence="1" id="KW-0472">Membrane</keyword>
<gene>
    <name evidence="2" type="ORF">EV213_10165</name>
</gene>
<dbReference type="InterPro" id="IPR053824">
    <property type="entry name" value="DUF7010"/>
</dbReference>
<dbReference type="Pfam" id="PF22765">
    <property type="entry name" value="DUF7010"/>
    <property type="match status" value="1"/>
</dbReference>
<dbReference type="EMBL" id="SNYJ01000001">
    <property type="protein sequence ID" value="TDQ42636.1"/>
    <property type="molecule type" value="Genomic_DNA"/>
</dbReference>
<feature type="transmembrane region" description="Helical" evidence="1">
    <location>
        <begin position="114"/>
        <end position="132"/>
    </location>
</feature>
<accession>A0A4R6U9Y6</accession>